<protein>
    <recommendedName>
        <fullName evidence="4">HPP family protein</fullName>
    </recommendedName>
</protein>
<keyword evidence="1" id="KW-0472">Membrane</keyword>
<keyword evidence="1" id="KW-1133">Transmembrane helix</keyword>
<evidence type="ECO:0000256" key="1">
    <source>
        <dbReference type="SAM" id="Phobius"/>
    </source>
</evidence>
<dbReference type="RefSeq" id="WP_345168274.1">
    <property type="nucleotide sequence ID" value="NZ_BAABGX010000003.1"/>
</dbReference>
<gene>
    <name evidence="2" type="ORF">GCM10023183_31560</name>
</gene>
<sequence length="186" mass="20734">MSKASFFRVRIWFTALVALVIWALLSYQQYNGGVPSHHILADETLPSFSNWWGALLLPVLTWILLYRIEKRVFAHSNTVLSMQHVLYGFVGALLFGVVLSVFFTLGNTNVPGFMLLGVFALALFLPVYRAQCLLGFVLGMTFTFGAVLPTGIGLILSLITAVIYLVIRPAFLFVVSKLMRKQSTQV</sequence>
<feature type="transmembrane region" description="Helical" evidence="1">
    <location>
        <begin position="154"/>
        <end position="175"/>
    </location>
</feature>
<keyword evidence="1" id="KW-0812">Transmembrane</keyword>
<feature type="transmembrane region" description="Helical" evidence="1">
    <location>
        <begin position="12"/>
        <end position="30"/>
    </location>
</feature>
<evidence type="ECO:0000313" key="3">
    <source>
        <dbReference type="Proteomes" id="UP001501844"/>
    </source>
</evidence>
<accession>A0ABP8FWP9</accession>
<name>A0ABP8FWP9_9BACT</name>
<evidence type="ECO:0008006" key="4">
    <source>
        <dbReference type="Google" id="ProtNLM"/>
    </source>
</evidence>
<feature type="transmembrane region" description="Helical" evidence="1">
    <location>
        <begin position="132"/>
        <end position="148"/>
    </location>
</feature>
<organism evidence="2 3">
    <name type="scientific">Nibribacter koreensis</name>
    <dbReference type="NCBI Taxonomy" id="1084519"/>
    <lineage>
        <taxon>Bacteria</taxon>
        <taxon>Pseudomonadati</taxon>
        <taxon>Bacteroidota</taxon>
        <taxon>Cytophagia</taxon>
        <taxon>Cytophagales</taxon>
        <taxon>Hymenobacteraceae</taxon>
        <taxon>Nibribacter</taxon>
    </lineage>
</organism>
<dbReference type="Proteomes" id="UP001501844">
    <property type="component" value="Unassembled WGS sequence"/>
</dbReference>
<feature type="transmembrane region" description="Helical" evidence="1">
    <location>
        <begin position="80"/>
        <end position="103"/>
    </location>
</feature>
<evidence type="ECO:0000313" key="2">
    <source>
        <dbReference type="EMBL" id="GAA4312487.1"/>
    </source>
</evidence>
<dbReference type="EMBL" id="BAABGX010000003">
    <property type="protein sequence ID" value="GAA4312487.1"/>
    <property type="molecule type" value="Genomic_DNA"/>
</dbReference>
<comment type="caution">
    <text evidence="2">The sequence shown here is derived from an EMBL/GenBank/DDBJ whole genome shotgun (WGS) entry which is preliminary data.</text>
</comment>
<feature type="transmembrane region" description="Helical" evidence="1">
    <location>
        <begin position="50"/>
        <end position="68"/>
    </location>
</feature>
<keyword evidence="3" id="KW-1185">Reference proteome</keyword>
<feature type="transmembrane region" description="Helical" evidence="1">
    <location>
        <begin position="109"/>
        <end position="125"/>
    </location>
</feature>
<proteinExistence type="predicted"/>
<reference evidence="3" key="1">
    <citation type="journal article" date="2019" name="Int. J. Syst. Evol. Microbiol.">
        <title>The Global Catalogue of Microorganisms (GCM) 10K type strain sequencing project: providing services to taxonomists for standard genome sequencing and annotation.</title>
        <authorList>
            <consortium name="The Broad Institute Genomics Platform"/>
            <consortium name="The Broad Institute Genome Sequencing Center for Infectious Disease"/>
            <person name="Wu L."/>
            <person name="Ma J."/>
        </authorList>
    </citation>
    <scope>NUCLEOTIDE SEQUENCE [LARGE SCALE GENOMIC DNA]</scope>
    <source>
        <strain evidence="3">JCM 17917</strain>
    </source>
</reference>